<dbReference type="PANTHER" id="PTHR31128">
    <property type="entry name" value="PROTEIN CBR-CLEC-135-RELATED"/>
    <property type="match status" value="1"/>
</dbReference>
<dbReference type="PANTHER" id="PTHR31128:SF6">
    <property type="entry name" value="SH2 DOMAIN-CONTAINING PROTEIN"/>
    <property type="match status" value="1"/>
</dbReference>
<feature type="region of interest" description="Disordered" evidence="1">
    <location>
        <begin position="1"/>
        <end position="138"/>
    </location>
</feature>
<accession>A0AAV5TSX0</accession>
<dbReference type="EMBL" id="BTSX01000004">
    <property type="protein sequence ID" value="GMS97277.1"/>
    <property type="molecule type" value="Genomic_DNA"/>
</dbReference>
<dbReference type="AlphaFoldDB" id="A0AAV5TSX0"/>
<feature type="compositionally biased region" description="Basic and acidic residues" evidence="1">
    <location>
        <begin position="127"/>
        <end position="138"/>
    </location>
</feature>
<dbReference type="Proteomes" id="UP001432027">
    <property type="component" value="Unassembled WGS sequence"/>
</dbReference>
<sequence>RMGESSRRSHRKRQSARKDRRSKPASEEEVPCSPYYELSKDAYGNHLIVTKNTRRRLTYLEPNPEMRRDTADSPNGRAVESERKKRSTREKNDSPEKRYGNHRDARPPPTPDVPKESQYIKLSSGSPEKEEAAEERKVSKNPIGEYNAYVEVKKLEAEKRSMHFKAEGEAPSAADLCEEYSQFYIGFHSRHAVDKMLIPGEFKLYYERPTGGKLPTTINLTLAYYCKEALARLHMPIQCYLAPNGQKYYIVLQSKHEGKMFASLNQLVLNFLNAGY</sequence>
<comment type="caution">
    <text evidence="2">The sequence shown here is derived from an EMBL/GenBank/DDBJ whole genome shotgun (WGS) entry which is preliminary data.</text>
</comment>
<feature type="compositionally biased region" description="Basic and acidic residues" evidence="1">
    <location>
        <begin position="79"/>
        <end position="106"/>
    </location>
</feature>
<evidence type="ECO:0000313" key="3">
    <source>
        <dbReference type="Proteomes" id="UP001432027"/>
    </source>
</evidence>
<organism evidence="2 3">
    <name type="scientific">Pristionchus entomophagus</name>
    <dbReference type="NCBI Taxonomy" id="358040"/>
    <lineage>
        <taxon>Eukaryota</taxon>
        <taxon>Metazoa</taxon>
        <taxon>Ecdysozoa</taxon>
        <taxon>Nematoda</taxon>
        <taxon>Chromadorea</taxon>
        <taxon>Rhabditida</taxon>
        <taxon>Rhabditina</taxon>
        <taxon>Diplogasteromorpha</taxon>
        <taxon>Diplogasteroidea</taxon>
        <taxon>Neodiplogasteridae</taxon>
        <taxon>Pristionchus</taxon>
    </lineage>
</organism>
<keyword evidence="3" id="KW-1185">Reference proteome</keyword>
<feature type="compositionally biased region" description="Basic residues" evidence="1">
    <location>
        <begin position="8"/>
        <end position="23"/>
    </location>
</feature>
<evidence type="ECO:0000313" key="2">
    <source>
        <dbReference type="EMBL" id="GMS97277.1"/>
    </source>
</evidence>
<evidence type="ECO:0000256" key="1">
    <source>
        <dbReference type="SAM" id="MobiDB-lite"/>
    </source>
</evidence>
<protein>
    <submittedName>
        <fullName evidence="2">Uncharacterized protein</fullName>
    </submittedName>
</protein>
<feature type="non-terminal residue" evidence="2">
    <location>
        <position position="1"/>
    </location>
</feature>
<gene>
    <name evidence="2" type="ORF">PENTCL1PPCAC_19452</name>
</gene>
<name>A0AAV5TSX0_9BILA</name>
<proteinExistence type="predicted"/>
<reference evidence="2" key="1">
    <citation type="submission" date="2023-10" db="EMBL/GenBank/DDBJ databases">
        <title>Genome assembly of Pristionchus species.</title>
        <authorList>
            <person name="Yoshida K."/>
            <person name="Sommer R.J."/>
        </authorList>
    </citation>
    <scope>NUCLEOTIDE SEQUENCE</scope>
    <source>
        <strain evidence="2">RS0144</strain>
    </source>
</reference>